<keyword evidence="3" id="KW-0677">Repeat</keyword>
<dbReference type="PANTHER" id="PTHR14379:SF3">
    <property type="entry name" value="MEIOSIS REGULATOR AND MRNA STABILITY FACTOR 1"/>
    <property type="match status" value="1"/>
</dbReference>
<feature type="domain" description="HTH OST-type" evidence="12">
    <location>
        <begin position="1482"/>
        <end position="1555"/>
    </location>
</feature>
<evidence type="ECO:0000259" key="12">
    <source>
        <dbReference type="PROSITE" id="PS51644"/>
    </source>
</evidence>
<feature type="region of interest" description="Disordered" evidence="10">
    <location>
        <begin position="1573"/>
        <end position="1595"/>
    </location>
</feature>
<dbReference type="CDD" id="cd08824">
    <property type="entry name" value="LOTUS"/>
    <property type="match status" value="1"/>
</dbReference>
<dbReference type="GO" id="GO:0004540">
    <property type="term" value="F:RNA nuclease activity"/>
    <property type="evidence" value="ECO:0007669"/>
    <property type="project" value="InterPro"/>
</dbReference>
<proteinExistence type="predicted"/>
<dbReference type="InterPro" id="IPR012677">
    <property type="entry name" value="Nucleotide-bd_a/b_plait_sf"/>
</dbReference>
<evidence type="ECO:0000256" key="3">
    <source>
        <dbReference type="ARBA" id="ARBA00022737"/>
    </source>
</evidence>
<name>A0A0P4W801_SCYOL</name>
<evidence type="ECO:0000259" key="11">
    <source>
        <dbReference type="PROSITE" id="PS50102"/>
    </source>
</evidence>
<evidence type="ECO:0000256" key="2">
    <source>
        <dbReference type="ARBA" id="ARBA00022152"/>
    </source>
</evidence>
<dbReference type="InterPro" id="IPR041966">
    <property type="entry name" value="LOTUS-like"/>
</dbReference>
<evidence type="ECO:0000313" key="13">
    <source>
        <dbReference type="EMBL" id="JAI63150.1"/>
    </source>
</evidence>
<dbReference type="Pfam" id="PF19687">
    <property type="entry name" value="MARF1_LOTUS"/>
    <property type="match status" value="1"/>
</dbReference>
<evidence type="ECO:0000256" key="5">
    <source>
        <dbReference type="ARBA" id="ARBA00022943"/>
    </source>
</evidence>
<reference evidence="13" key="1">
    <citation type="submission" date="2015-09" db="EMBL/GenBank/DDBJ databases">
        <title>Scylla olivacea transcriptome.</title>
        <authorList>
            <person name="Ikhwanuddin M."/>
        </authorList>
    </citation>
    <scope>NUCLEOTIDE SEQUENCE</scope>
</reference>
<sequence length="1811" mass="201267">MAGKLEFPESLPPPPSPPCTLLLGPTDFSFPVEKCPSFDSTSNSSCDTTSMTSCSISYTTSRHANDQWFYSSSSTSSSVSGAYPDSLSFEDYGPVMAKKEHESLYPLMEIMDGKEVVTITTSDITHTSNTLSASGSHFSLPYKGMQTMSSREIDKNSNMKCLPQTSEYNGDLNTEANLDSTLMTPGAFLSESLYFLYNGHIPCSFTPSDTSVKGTDIYENPDVSTKVDTWSYSRQDYLRATPQMPQLNCKGLNSKDGFKPLDVLLTPKRFTHSQDTESSNENTSCGPEVDLISNADDFEQDLKCIEQLEEEDQKETDRQACQKSSYDLGRLLPIGVFWDIENCQVPKGLSATHVVQAIRTRFFSNHREVEFMCVCDTLKENTTILEELNDAQVNVMHVGSTVKNAADDKLLQSMRRFADIHGPGATIVLISGDSNFATELYDLRYRKNLHVILVHNAHAQDSLKLSAHETALFTEVTQQLPQRAMKPKSGFLRKDILVRNLPKGIEESSVRRRLNMLSANCGGKVGRVSANCATIYFQTPELAARAKKRLDGEDVYGSRICCSFGKNVDKEGPRIDSSVPGKWVQESTHDREPDLPQNLETREILRYNNIPQQTMGEVAAPGLPWRMKDSLGDSATMQQPYSAFTTYGNSPSVSLPSDEQPCVQRSWQSNNHRLPGNPKIGGMSGSFSGLSRDYTLHNREGIEESSGGNQSLYMDRIQDNFYKGRYQKPSFRMSSPPAFSFYPRNSDSYLFSNMSRGRSPSPQAGGRISPLKNTWNAPVTTDMQKHLCSGIQEISVGASGSGTNLGSTDQLPVDLQVANLDQNIDAREMKRILFTVFRDHVMVLHISVFVQSDGNLVASVRVPSHQDAQYAISQLHRKKIGAKRIIISYVSDNQPSPEIKRSKVIMLLQEVPGKKLPLFKFRELYERRFNETIGVSEMYNMRDIVTVSDSFTGRMVMLHPEYRHLQPPDLPEVMEETEGSCSRYCKLHSSEPDESIGWAERDHNTSLPNVGLILRDLGAAIHALLQSHSGFLPLASLVECYQAELGPLEECEGGVPLEHLISCLPGICIVNAAAGFKYIKWAENKVLDEADELARSVSPPLVEQLALFSRELVDLFKTFPHCRLPFSRFIPAYHHHFGRQCRVADYGFTKLADLFDALPHIIQILGEGNKRILTLAHKAQIKRFSSDLLRVLKGQPTKSITLETFPSAYEKVINRKWNVVDYGVFDIEDLLTEVGETTVIVTRSGTEVTVAIPKREQTSEEIERTRLFAAEVVELLRHSPQCKMQFNRFIPAYHHHFGRQCRVADYGFSKLIELFEAIPDIVQVYDDDDEGEKQLQLVERERIRVLGEQVGAVVRGAPSQAIKISALTRVFTRYYGCSLKPSQYGSSSLVELIEKLRNHVKLVETEGEPIVALVDRGHVHEIMTRTRTILWDVPEGSLTLDKFMETYKEHYNTSPSLEIMKKDLEGIVIIDDDKDAKISLVPLQLFVRDLLTLLHEAGGRMNLTNFDTAFVDRFGVACRPAAYGFPNIVALVQSLGDLVTVRGKGMKRILVLNQDFLPTPSISNMTSQSVYGDGGNSVAASNDPSLHASSSQLPLSHSVSNTTHYEYQQLMQDSSTSAHLVMSVNPSPHHQPYQSSSPVVYPGSPAASGGSMVWGQMWSPQYPVMPPLSPAHYMVPTIPVSWGSVSASPVGAVNSDGTPTQLQSSLAPPVSIHTLDELVKQGSKVSDAFTSPPNACELPTPDLFTQVHPPDIPPGGTVNYSEGEQKTACREEGATDNWNTNSVSEKVEVTLVSAVPKLQTKRRIAAQFTSR</sequence>
<dbReference type="CDD" id="cd09981">
    <property type="entry name" value="LOTUS_5_Limkain_b1"/>
    <property type="match status" value="1"/>
</dbReference>
<dbReference type="GO" id="GO:1905762">
    <property type="term" value="F:CCR4-NOT complex binding"/>
    <property type="evidence" value="ECO:0007669"/>
    <property type="project" value="TreeGrafter"/>
</dbReference>
<dbReference type="Pfam" id="PF01936">
    <property type="entry name" value="NYN"/>
    <property type="match status" value="1"/>
</dbReference>
<protein>
    <recommendedName>
        <fullName evidence="2">Meiosis regulator and mRNA stability factor 1</fullName>
    </recommendedName>
    <alternativeName>
        <fullName evidence="8">Limkain-b1</fullName>
    </alternativeName>
</protein>
<dbReference type="GO" id="GO:0051321">
    <property type="term" value="P:meiotic cell cycle"/>
    <property type="evidence" value="ECO:0007669"/>
    <property type="project" value="UniProtKB-KW"/>
</dbReference>
<feature type="domain" description="HTH OST-type" evidence="12">
    <location>
        <begin position="1264"/>
        <end position="1339"/>
    </location>
</feature>
<keyword evidence="4 9" id="KW-0694">RNA-binding</keyword>
<dbReference type="Gene3D" id="3.30.420.610">
    <property type="entry name" value="LOTUS domain-like"/>
    <property type="match status" value="3"/>
</dbReference>
<evidence type="ECO:0000256" key="6">
    <source>
        <dbReference type="ARBA" id="ARBA00023140"/>
    </source>
</evidence>
<keyword evidence="5" id="KW-0896">Oogenesis</keyword>
<keyword evidence="7" id="KW-0469">Meiosis</keyword>
<dbReference type="Pfam" id="PF12872">
    <property type="entry name" value="OST-HTH"/>
    <property type="match status" value="5"/>
</dbReference>
<feature type="region of interest" description="Disordered" evidence="10">
    <location>
        <begin position="573"/>
        <end position="594"/>
    </location>
</feature>
<feature type="domain" description="HTH OST-type" evidence="12">
    <location>
        <begin position="1342"/>
        <end position="1416"/>
    </location>
</feature>
<dbReference type="InterPro" id="IPR034189">
    <property type="entry name" value="MARF1_RRM1"/>
</dbReference>
<dbReference type="PROSITE" id="PS51644">
    <property type="entry name" value="HTH_OST"/>
    <property type="match status" value="5"/>
</dbReference>
<dbReference type="GO" id="GO:0010468">
    <property type="term" value="P:regulation of gene expression"/>
    <property type="evidence" value="ECO:0007669"/>
    <property type="project" value="InterPro"/>
</dbReference>
<dbReference type="Pfam" id="PF11608">
    <property type="entry name" value="RRM_MARF1"/>
    <property type="match status" value="1"/>
</dbReference>
<feature type="domain" description="RRM" evidence="11">
    <location>
        <begin position="494"/>
        <end position="567"/>
    </location>
</feature>
<dbReference type="InterPro" id="IPR000504">
    <property type="entry name" value="RRM_dom"/>
</dbReference>
<keyword evidence="5" id="KW-0221">Differentiation</keyword>
<dbReference type="CDD" id="cd12256">
    <property type="entry name" value="RRM2_LKAP"/>
    <property type="match status" value="1"/>
</dbReference>
<dbReference type="InterPro" id="IPR034191">
    <property type="entry name" value="MARF1_RRM2"/>
</dbReference>
<dbReference type="EMBL" id="GDRN01074950">
    <property type="protein sequence ID" value="JAI63150.1"/>
    <property type="molecule type" value="Transcribed_RNA"/>
</dbReference>
<evidence type="ECO:0000256" key="9">
    <source>
        <dbReference type="PROSITE-ProRule" id="PRU00176"/>
    </source>
</evidence>
<evidence type="ECO:0000256" key="10">
    <source>
        <dbReference type="SAM" id="MobiDB-lite"/>
    </source>
</evidence>
<dbReference type="PROSITE" id="PS50102">
    <property type="entry name" value="RRM"/>
    <property type="match status" value="1"/>
</dbReference>
<comment type="subcellular location">
    <subcellularLocation>
        <location evidence="1">Peroxisome</location>
    </subcellularLocation>
</comment>
<dbReference type="GO" id="GO:0048477">
    <property type="term" value="P:oogenesis"/>
    <property type="evidence" value="ECO:0007669"/>
    <property type="project" value="UniProtKB-KW"/>
</dbReference>
<dbReference type="PANTHER" id="PTHR14379">
    <property type="entry name" value="LIMKAIN B LKAP"/>
    <property type="match status" value="1"/>
</dbReference>
<dbReference type="SUPFAM" id="SSF54928">
    <property type="entry name" value="RNA-binding domain, RBD"/>
    <property type="match status" value="2"/>
</dbReference>
<evidence type="ECO:0000256" key="4">
    <source>
        <dbReference type="ARBA" id="ARBA00022884"/>
    </source>
</evidence>
<dbReference type="InterPro" id="IPR045602">
    <property type="entry name" value="MARF1_LOTUS"/>
</dbReference>
<keyword evidence="6" id="KW-0576">Peroxisome</keyword>
<dbReference type="Gene3D" id="3.40.50.1010">
    <property type="entry name" value="5'-nuclease"/>
    <property type="match status" value="1"/>
</dbReference>
<evidence type="ECO:0000256" key="7">
    <source>
        <dbReference type="ARBA" id="ARBA00023254"/>
    </source>
</evidence>
<evidence type="ECO:0000256" key="1">
    <source>
        <dbReference type="ARBA" id="ARBA00004275"/>
    </source>
</evidence>
<dbReference type="InterPro" id="IPR021139">
    <property type="entry name" value="NYN"/>
</dbReference>
<dbReference type="InterPro" id="IPR035979">
    <property type="entry name" value="RBD_domain_sf"/>
</dbReference>
<feature type="compositionally biased region" description="Low complexity" evidence="10">
    <location>
        <begin position="1584"/>
        <end position="1595"/>
    </location>
</feature>
<evidence type="ECO:0000256" key="8">
    <source>
        <dbReference type="ARBA" id="ARBA00030116"/>
    </source>
</evidence>
<dbReference type="Gene3D" id="3.30.70.330">
    <property type="match status" value="2"/>
</dbReference>
<dbReference type="InterPro" id="IPR024768">
    <property type="entry name" value="Marf1"/>
</dbReference>
<dbReference type="InterPro" id="IPR025605">
    <property type="entry name" value="OST-HTH/LOTUS_dom"/>
</dbReference>
<accession>A0A0P4W801</accession>
<organism evidence="13">
    <name type="scientific">Scylla olivacea</name>
    <name type="common">Orange mud crab</name>
    <name type="synonym">Cancer olivacea</name>
    <dbReference type="NCBI Taxonomy" id="85551"/>
    <lineage>
        <taxon>Eukaryota</taxon>
        <taxon>Metazoa</taxon>
        <taxon>Ecdysozoa</taxon>
        <taxon>Arthropoda</taxon>
        <taxon>Crustacea</taxon>
        <taxon>Multicrustacea</taxon>
        <taxon>Malacostraca</taxon>
        <taxon>Eumalacostraca</taxon>
        <taxon>Eucarida</taxon>
        <taxon>Decapoda</taxon>
        <taxon>Pleocyemata</taxon>
        <taxon>Brachyura</taxon>
        <taxon>Eubrachyura</taxon>
        <taxon>Portunoidea</taxon>
        <taxon>Portunidae</taxon>
        <taxon>Portuninae</taxon>
        <taxon>Scylla</taxon>
    </lineage>
</organism>
<feature type="domain" description="HTH OST-type" evidence="12">
    <location>
        <begin position="1180"/>
        <end position="1254"/>
    </location>
</feature>
<dbReference type="GO" id="GO:0003723">
    <property type="term" value="F:RNA binding"/>
    <property type="evidence" value="ECO:0007669"/>
    <property type="project" value="UniProtKB-UniRule"/>
</dbReference>
<dbReference type="GO" id="GO:0005777">
    <property type="term" value="C:peroxisome"/>
    <property type="evidence" value="ECO:0007669"/>
    <property type="project" value="UniProtKB-SubCell"/>
</dbReference>
<dbReference type="CDD" id="cd10910">
    <property type="entry name" value="PIN_limkain_b1_N_like"/>
    <property type="match status" value="1"/>
</dbReference>
<feature type="domain" description="HTH OST-type" evidence="12">
    <location>
        <begin position="1104"/>
        <end position="1178"/>
    </location>
</feature>